<keyword evidence="2" id="KW-1133">Transmembrane helix</keyword>
<reference evidence="4 5" key="1">
    <citation type="journal article" date="2018" name="IMA Fungus">
        <title>IMA Genome-F 9: Draft genome sequence of Annulohypoxylon stygium, Aspergillus mulundensis, Berkeleyomyces basicola (syn. Thielaviopsis basicola), Ceratocystis smalleyi, two Cercospora beticola strains, Coleophoma cylindrospora, Fusarium fracticaudum, Phialophora cf. hyalina, and Morchella septimelata.</title>
        <authorList>
            <person name="Wingfield B.D."/>
            <person name="Bills G.F."/>
            <person name="Dong Y."/>
            <person name="Huang W."/>
            <person name="Nel W.J."/>
            <person name="Swalarsk-Parry B.S."/>
            <person name="Vaghefi N."/>
            <person name="Wilken P.M."/>
            <person name="An Z."/>
            <person name="de Beer Z.W."/>
            <person name="De Vos L."/>
            <person name="Chen L."/>
            <person name="Duong T.A."/>
            <person name="Gao Y."/>
            <person name="Hammerbacher A."/>
            <person name="Kikkert J.R."/>
            <person name="Li Y."/>
            <person name="Li H."/>
            <person name="Li K."/>
            <person name="Li Q."/>
            <person name="Liu X."/>
            <person name="Ma X."/>
            <person name="Naidoo K."/>
            <person name="Pethybridge S.J."/>
            <person name="Sun J."/>
            <person name="Steenkamp E.T."/>
            <person name="van der Nest M.A."/>
            <person name="van Wyk S."/>
            <person name="Wingfield M.J."/>
            <person name="Xiong C."/>
            <person name="Yue Q."/>
            <person name="Zhang X."/>
        </authorList>
    </citation>
    <scope>NUCLEOTIDE SEQUENCE [LARGE SCALE GENOMIC DNA]</scope>
    <source>
        <strain evidence="4 5">BP6252</strain>
    </source>
</reference>
<feature type="domain" description="Peptidase A1" evidence="3">
    <location>
        <begin position="1"/>
        <end position="124"/>
    </location>
</feature>
<protein>
    <recommendedName>
        <fullName evidence="3">Peptidase A1 domain-containing protein</fullName>
    </recommendedName>
</protein>
<dbReference type="PROSITE" id="PS51767">
    <property type="entry name" value="PEPTIDASE_A1"/>
    <property type="match status" value="1"/>
</dbReference>
<dbReference type="AlphaFoldDB" id="A0A3D8Q609"/>
<evidence type="ECO:0000256" key="2">
    <source>
        <dbReference type="SAM" id="Phobius"/>
    </source>
</evidence>
<evidence type="ECO:0000256" key="1">
    <source>
        <dbReference type="SAM" id="MobiDB-lite"/>
    </source>
</evidence>
<feature type="region of interest" description="Disordered" evidence="1">
    <location>
        <begin position="267"/>
        <end position="291"/>
    </location>
</feature>
<evidence type="ECO:0000259" key="3">
    <source>
        <dbReference type="PROSITE" id="PS51767"/>
    </source>
</evidence>
<keyword evidence="2" id="KW-0472">Membrane</keyword>
<accession>A0A3D8Q609</accession>
<feature type="transmembrane region" description="Helical" evidence="2">
    <location>
        <begin position="168"/>
        <end position="191"/>
    </location>
</feature>
<comment type="caution">
    <text evidence="4">The sequence shown here is derived from an EMBL/GenBank/DDBJ whole genome shotgun (WGS) entry which is preliminary data.</text>
</comment>
<dbReference type="Gene3D" id="2.40.70.10">
    <property type="entry name" value="Acid Proteases"/>
    <property type="match status" value="1"/>
</dbReference>
<dbReference type="OrthoDB" id="4074350at2759"/>
<dbReference type="Pfam" id="PF00026">
    <property type="entry name" value="Asp"/>
    <property type="match status" value="1"/>
</dbReference>
<dbReference type="InterPro" id="IPR021109">
    <property type="entry name" value="Peptidase_aspartic_dom_sf"/>
</dbReference>
<dbReference type="STRING" id="1849047.A0A3D8Q609"/>
<keyword evidence="5" id="KW-1185">Reference proteome</keyword>
<proteinExistence type="predicted"/>
<dbReference type="EMBL" id="PDLM01000024">
    <property type="protein sequence ID" value="RDW57078.1"/>
    <property type="molecule type" value="Genomic_DNA"/>
</dbReference>
<gene>
    <name evidence="4" type="ORF">BP6252_13893</name>
</gene>
<sequence>MFIDSTVPYLYLPQVVCDQFESAFQLQYDDVNELYTINSTAQRILSTMDPSFTFTLADMTGQTITVTLPFLAFNLTASFPLVQSETNYFPLKRATNSTQYTLGRAFLQEAYIIADYQRSRFSISQCSWPATFTENLVAILPPDGLNSSTNTTTTTAAAAARKSAPTGAIVGGVVGGVVVIIISIFIGYHLVYKPAQRRKKSPFTLEEAADITEPKPELDATDQGAAKFTSTELAGNGVYSSVNHAQETCTDQLEDTSRRVYNIEAQGEFPSELNSTPIHEMAAREPVGNEL</sequence>
<dbReference type="SUPFAM" id="SSF50630">
    <property type="entry name" value="Acid proteases"/>
    <property type="match status" value="1"/>
</dbReference>
<organism evidence="4 5">
    <name type="scientific">Coleophoma cylindrospora</name>
    <dbReference type="NCBI Taxonomy" id="1849047"/>
    <lineage>
        <taxon>Eukaryota</taxon>
        <taxon>Fungi</taxon>
        <taxon>Dikarya</taxon>
        <taxon>Ascomycota</taxon>
        <taxon>Pezizomycotina</taxon>
        <taxon>Leotiomycetes</taxon>
        <taxon>Helotiales</taxon>
        <taxon>Dermateaceae</taxon>
        <taxon>Coleophoma</taxon>
    </lineage>
</organism>
<evidence type="ECO:0000313" key="4">
    <source>
        <dbReference type="EMBL" id="RDW57078.1"/>
    </source>
</evidence>
<dbReference type="InterPro" id="IPR033121">
    <property type="entry name" value="PEPTIDASE_A1"/>
</dbReference>
<dbReference type="Proteomes" id="UP000256645">
    <property type="component" value="Unassembled WGS sequence"/>
</dbReference>
<keyword evidence="2" id="KW-0812">Transmembrane</keyword>
<evidence type="ECO:0000313" key="5">
    <source>
        <dbReference type="Proteomes" id="UP000256645"/>
    </source>
</evidence>
<name>A0A3D8Q609_9HELO</name>